<dbReference type="VEuPathDB" id="FungiDB:PEXP_026000"/>
<dbReference type="EMBL" id="JQFZ01000155">
    <property type="protein sequence ID" value="KGO56972.1"/>
    <property type="molecule type" value="Genomic_DNA"/>
</dbReference>
<dbReference type="AlphaFoldDB" id="A0A0A2K9D1"/>
<dbReference type="HOGENOM" id="CLU_1993389_0_0_1"/>
<sequence>MKTEEFRYLACLTAILHFSTCTNTDYSRPLGLVDARHAIFSTSAIGCTTVDITLLRTPYRHCTYHIPVPPVLYNVHFILYTLPVESPRSSFPACYHDLRIYEPQFGPMVLAAKVNPDSVPCPPLR</sequence>
<proteinExistence type="predicted"/>
<organism evidence="1 2">
    <name type="scientific">Penicillium expansum</name>
    <name type="common">Blue mold rot fungus</name>
    <dbReference type="NCBI Taxonomy" id="27334"/>
    <lineage>
        <taxon>Eukaryota</taxon>
        <taxon>Fungi</taxon>
        <taxon>Dikarya</taxon>
        <taxon>Ascomycota</taxon>
        <taxon>Pezizomycotina</taxon>
        <taxon>Eurotiomycetes</taxon>
        <taxon>Eurotiomycetidae</taxon>
        <taxon>Eurotiales</taxon>
        <taxon>Aspergillaceae</taxon>
        <taxon>Penicillium</taxon>
    </lineage>
</organism>
<dbReference type="GeneID" id="27673023"/>
<dbReference type="RefSeq" id="XP_016598660.1">
    <property type="nucleotide sequence ID" value="XM_016737604.1"/>
</dbReference>
<name>A0A0A2K9D1_PENEN</name>
<comment type="caution">
    <text evidence="1">The sequence shown here is derived from an EMBL/GenBank/DDBJ whole genome shotgun (WGS) entry which is preliminary data.</text>
</comment>
<protein>
    <submittedName>
        <fullName evidence="1">Uncharacterized protein</fullName>
    </submittedName>
</protein>
<reference evidence="1 2" key="1">
    <citation type="journal article" date="2015" name="Mol. Plant Microbe Interact.">
        <title>Genome, transcriptome, and functional analyses of Penicillium expansum provide new insights into secondary metabolism and pathogenicity.</title>
        <authorList>
            <person name="Ballester A.R."/>
            <person name="Marcet-Houben M."/>
            <person name="Levin E."/>
            <person name="Sela N."/>
            <person name="Selma-Lazaro C."/>
            <person name="Carmona L."/>
            <person name="Wisniewski M."/>
            <person name="Droby S."/>
            <person name="Gonzalez-Candelas L."/>
            <person name="Gabaldon T."/>
        </authorList>
    </citation>
    <scope>NUCLEOTIDE SEQUENCE [LARGE SCALE GENOMIC DNA]</scope>
    <source>
        <strain evidence="1 2">MD-8</strain>
    </source>
</reference>
<evidence type="ECO:0000313" key="2">
    <source>
        <dbReference type="Proteomes" id="UP000030143"/>
    </source>
</evidence>
<dbReference type="Proteomes" id="UP000030143">
    <property type="component" value="Unassembled WGS sequence"/>
</dbReference>
<keyword evidence="2" id="KW-1185">Reference proteome</keyword>
<accession>A0A0A2K9D1</accession>
<evidence type="ECO:0000313" key="1">
    <source>
        <dbReference type="EMBL" id="KGO56972.1"/>
    </source>
</evidence>
<gene>
    <name evidence="1" type="ORF">PEX2_003260</name>
</gene>